<proteinExistence type="predicted"/>
<dbReference type="PANTHER" id="PTHR11370">
    <property type="entry name" value="DNA-REPAIR PROTEIN XRCC1"/>
    <property type="match status" value="1"/>
</dbReference>
<feature type="region of interest" description="Disordered" evidence="1">
    <location>
        <begin position="220"/>
        <end position="351"/>
    </location>
</feature>
<dbReference type="Gene3D" id="3.40.50.10190">
    <property type="entry name" value="BRCT domain"/>
    <property type="match status" value="2"/>
</dbReference>
<gene>
    <name evidence="3" type="ORF">BINO364_LOCUS12260</name>
</gene>
<dbReference type="GO" id="GO:0003684">
    <property type="term" value="F:damaged DNA binding"/>
    <property type="evidence" value="ECO:0007669"/>
    <property type="project" value="InterPro"/>
</dbReference>
<protein>
    <recommendedName>
        <fullName evidence="2">BRCT domain-containing protein</fullName>
    </recommendedName>
</protein>
<dbReference type="OrthoDB" id="25840at2759"/>
<sequence>MPRVKIDYVVSFSSEDPDNQASNLLAWDISKKKWLCNKGELSCSVVLQLVKAVKIESINIGAHHAALIEVLVGLSEKPNEPFQVLVPNSVLLTPVESRREDGIEKVRSFSGTQLTSDAARRRWDRVRVVCSQPYNKHCKFGLSFIHIFEPEEANKAPAPAPALPSRLLQLETYSSDEEEFRPGELFAQSQSQNSTSTDAQIRQASSQALKNISDTATKLLKTPISKTNTNKDQNRVSNECSNRRKDSLLYNDDDEKPHAKIDHVVQRHNDKKEKESKQTESTKKDNNNGKTNNKKDSSNSNTSLVKDKKLDERKKTPDKKKNSSFDDSSSASQKKRKRSEDNATTLVPGPICTSPGDVLKGVVFALSGYANPRRAALRTAAAALGARYLQDWQPSCTHLICAFPNTPKLRAVRASRSATVAVTGEWVEACARAHRRLPWQWYATEHHLRVDAPADWDKVCEEEQEVDTDDEIEKVLKQQKKKRLKSPSPDTPDTIDITPDIANTSATNPDRDNRSQDNKEQSEDTTDDANVSRDSDIAFVKDERIKANITIFESDSDTEEDTTEIDEDMIEDKELPNFFDGYTFLIDEVLEGGYDRALIERYIRAYGGLVQREDALLDSNAVHYRIGSALRPEWVWRCHRARARVDTQPFEVKT</sequence>
<name>A0A8J9V7V1_9NEOP</name>
<dbReference type="FunFam" id="2.60.120.260:FF:000025">
    <property type="entry name" value="DNA repair protein XRCC1 isoform X1"/>
    <property type="match status" value="1"/>
</dbReference>
<dbReference type="PROSITE" id="PS50172">
    <property type="entry name" value="BRCT"/>
    <property type="match status" value="2"/>
</dbReference>
<evidence type="ECO:0000259" key="2">
    <source>
        <dbReference type="PROSITE" id="PS50172"/>
    </source>
</evidence>
<dbReference type="SUPFAM" id="SSF52113">
    <property type="entry name" value="BRCT domain"/>
    <property type="match status" value="2"/>
</dbReference>
<dbReference type="AlphaFoldDB" id="A0A8J9V7V1"/>
<evidence type="ECO:0000256" key="1">
    <source>
        <dbReference type="SAM" id="MobiDB-lite"/>
    </source>
</evidence>
<dbReference type="SMART" id="SM00292">
    <property type="entry name" value="BRCT"/>
    <property type="match status" value="2"/>
</dbReference>
<organism evidence="3 4">
    <name type="scientific">Brenthis ino</name>
    <name type="common">lesser marbled fritillary</name>
    <dbReference type="NCBI Taxonomy" id="405034"/>
    <lineage>
        <taxon>Eukaryota</taxon>
        <taxon>Metazoa</taxon>
        <taxon>Ecdysozoa</taxon>
        <taxon>Arthropoda</taxon>
        <taxon>Hexapoda</taxon>
        <taxon>Insecta</taxon>
        <taxon>Pterygota</taxon>
        <taxon>Neoptera</taxon>
        <taxon>Endopterygota</taxon>
        <taxon>Lepidoptera</taxon>
        <taxon>Glossata</taxon>
        <taxon>Ditrysia</taxon>
        <taxon>Papilionoidea</taxon>
        <taxon>Nymphalidae</taxon>
        <taxon>Heliconiinae</taxon>
        <taxon>Argynnini</taxon>
        <taxon>Brenthis</taxon>
    </lineage>
</organism>
<feature type="compositionally biased region" description="Basic and acidic residues" evidence="1">
    <location>
        <begin position="509"/>
        <end position="522"/>
    </location>
</feature>
<dbReference type="GO" id="GO:0006284">
    <property type="term" value="P:base-excision repair"/>
    <property type="evidence" value="ECO:0007669"/>
    <property type="project" value="TreeGrafter"/>
</dbReference>
<dbReference type="Proteomes" id="UP000838878">
    <property type="component" value="Chromosome 6"/>
</dbReference>
<dbReference type="Gene3D" id="2.60.120.260">
    <property type="entry name" value="Galactose-binding domain-like"/>
    <property type="match status" value="1"/>
</dbReference>
<dbReference type="InterPro" id="IPR036420">
    <property type="entry name" value="BRCT_dom_sf"/>
</dbReference>
<feature type="compositionally biased region" description="Polar residues" evidence="1">
    <location>
        <begin position="224"/>
        <end position="240"/>
    </location>
</feature>
<dbReference type="Pfam" id="PF01834">
    <property type="entry name" value="XRCC1_N"/>
    <property type="match status" value="1"/>
</dbReference>
<feature type="compositionally biased region" description="Basic and acidic residues" evidence="1">
    <location>
        <begin position="255"/>
        <end position="297"/>
    </location>
</feature>
<dbReference type="GO" id="GO:0005634">
    <property type="term" value="C:nucleus"/>
    <property type="evidence" value="ECO:0007669"/>
    <property type="project" value="InterPro"/>
</dbReference>
<evidence type="ECO:0000313" key="4">
    <source>
        <dbReference type="Proteomes" id="UP000838878"/>
    </source>
</evidence>
<feature type="non-terminal residue" evidence="3">
    <location>
        <position position="654"/>
    </location>
</feature>
<feature type="compositionally biased region" description="Low complexity" evidence="1">
    <location>
        <begin position="491"/>
        <end position="501"/>
    </location>
</feature>
<feature type="region of interest" description="Disordered" evidence="1">
    <location>
        <begin position="478"/>
        <end position="534"/>
    </location>
</feature>
<keyword evidence="4" id="KW-1185">Reference proteome</keyword>
<dbReference type="SUPFAM" id="SSF49785">
    <property type="entry name" value="Galactose-binding domain-like"/>
    <property type="match status" value="1"/>
</dbReference>
<dbReference type="InterPro" id="IPR001357">
    <property type="entry name" value="BRCT_dom"/>
</dbReference>
<reference evidence="3" key="1">
    <citation type="submission" date="2021-12" db="EMBL/GenBank/DDBJ databases">
        <authorList>
            <person name="Martin H S."/>
        </authorList>
    </citation>
    <scope>NUCLEOTIDE SEQUENCE</scope>
</reference>
<evidence type="ECO:0000313" key="3">
    <source>
        <dbReference type="EMBL" id="CAH0726842.1"/>
    </source>
</evidence>
<dbReference type="GO" id="GO:0000012">
    <property type="term" value="P:single strand break repair"/>
    <property type="evidence" value="ECO:0007669"/>
    <property type="project" value="InterPro"/>
</dbReference>
<dbReference type="PANTHER" id="PTHR11370:SF5">
    <property type="entry name" value="DNA REPAIR PROTEIN XRCC1"/>
    <property type="match status" value="1"/>
</dbReference>
<accession>A0A8J9V7V1</accession>
<dbReference type="Pfam" id="PF00533">
    <property type="entry name" value="BRCT"/>
    <property type="match status" value="1"/>
</dbReference>
<dbReference type="InterPro" id="IPR002706">
    <property type="entry name" value="Xrcc1_N"/>
</dbReference>
<feature type="domain" description="BRCT" evidence="2">
    <location>
        <begin position="354"/>
        <end position="444"/>
    </location>
</feature>
<dbReference type="EMBL" id="OV170226">
    <property type="protein sequence ID" value="CAH0726842.1"/>
    <property type="molecule type" value="Genomic_DNA"/>
</dbReference>
<feature type="compositionally biased region" description="Basic and acidic residues" evidence="1">
    <location>
        <begin position="305"/>
        <end position="324"/>
    </location>
</feature>
<dbReference type="InterPro" id="IPR008979">
    <property type="entry name" value="Galactose-bd-like_sf"/>
</dbReference>
<feature type="domain" description="BRCT" evidence="2">
    <location>
        <begin position="574"/>
        <end position="652"/>
    </location>
</feature>